<evidence type="ECO:0000313" key="2">
    <source>
        <dbReference type="EMBL" id="KAK7495513.1"/>
    </source>
</evidence>
<keyword evidence="3" id="KW-1185">Reference proteome</keyword>
<feature type="compositionally biased region" description="Basic and acidic residues" evidence="1">
    <location>
        <begin position="1"/>
        <end position="21"/>
    </location>
</feature>
<protein>
    <submittedName>
        <fullName evidence="2">Uncharacterized protein</fullName>
    </submittedName>
</protein>
<evidence type="ECO:0000256" key="1">
    <source>
        <dbReference type="SAM" id="MobiDB-lite"/>
    </source>
</evidence>
<accession>A0ABD0L8B4</accession>
<comment type="caution">
    <text evidence="2">The sequence shown here is derived from an EMBL/GenBank/DDBJ whole genome shotgun (WGS) entry which is preliminary data.</text>
</comment>
<name>A0ABD0L8B4_9CAEN</name>
<sequence length="197" mass="21853">MNRERGLKNKGHDDITRERSEQLGTCSVSARRPTGSQPPSGACPPSMEGSIFAFITPVRRLSDTSDPIFQVDSRFGDILVNQAIVRVNQSKSNLVDVAAEDRHAANKTPTCSSQLTALSRFCLRQSATQEIHFTLRHSNRTLVCKMQIPHQTAGSEKLRFQLGELQSAYPGPRPKIVEAPFLRPSRNLGTKTGKLWL</sequence>
<organism evidence="2 3">
    <name type="scientific">Batillaria attramentaria</name>
    <dbReference type="NCBI Taxonomy" id="370345"/>
    <lineage>
        <taxon>Eukaryota</taxon>
        <taxon>Metazoa</taxon>
        <taxon>Spiralia</taxon>
        <taxon>Lophotrochozoa</taxon>
        <taxon>Mollusca</taxon>
        <taxon>Gastropoda</taxon>
        <taxon>Caenogastropoda</taxon>
        <taxon>Sorbeoconcha</taxon>
        <taxon>Cerithioidea</taxon>
        <taxon>Batillariidae</taxon>
        <taxon>Batillaria</taxon>
    </lineage>
</organism>
<dbReference type="Proteomes" id="UP001519460">
    <property type="component" value="Unassembled WGS sequence"/>
</dbReference>
<proteinExistence type="predicted"/>
<feature type="region of interest" description="Disordered" evidence="1">
    <location>
        <begin position="1"/>
        <end position="46"/>
    </location>
</feature>
<dbReference type="EMBL" id="JACVVK020000074">
    <property type="protein sequence ID" value="KAK7495513.1"/>
    <property type="molecule type" value="Genomic_DNA"/>
</dbReference>
<gene>
    <name evidence="2" type="ORF">BaRGS_00013211</name>
</gene>
<dbReference type="AlphaFoldDB" id="A0ABD0L8B4"/>
<reference evidence="2 3" key="1">
    <citation type="journal article" date="2023" name="Sci. Data">
        <title>Genome assembly of the Korean intertidal mud-creeper Batillaria attramentaria.</title>
        <authorList>
            <person name="Patra A.K."/>
            <person name="Ho P.T."/>
            <person name="Jun S."/>
            <person name="Lee S.J."/>
            <person name="Kim Y."/>
            <person name="Won Y.J."/>
        </authorList>
    </citation>
    <scope>NUCLEOTIDE SEQUENCE [LARGE SCALE GENOMIC DNA]</scope>
    <source>
        <strain evidence="2">Wonlab-2016</strain>
    </source>
</reference>
<feature type="compositionally biased region" description="Polar residues" evidence="1">
    <location>
        <begin position="22"/>
        <end position="39"/>
    </location>
</feature>
<evidence type="ECO:0000313" key="3">
    <source>
        <dbReference type="Proteomes" id="UP001519460"/>
    </source>
</evidence>